<dbReference type="Pfam" id="PF01381">
    <property type="entry name" value="HTH_3"/>
    <property type="match status" value="1"/>
</dbReference>
<keyword evidence="4" id="KW-1185">Reference proteome</keyword>
<protein>
    <submittedName>
        <fullName evidence="3">Helix-turn-helix domain-containing protein</fullName>
    </submittedName>
</protein>
<dbReference type="SUPFAM" id="SSF81901">
    <property type="entry name" value="HCP-like"/>
    <property type="match status" value="2"/>
</dbReference>
<feature type="region of interest" description="Disordered" evidence="1">
    <location>
        <begin position="108"/>
        <end position="160"/>
    </location>
</feature>
<organism evidence="3 4">
    <name type="scientific">Streptomyces koelreuteriae</name>
    <dbReference type="NCBI Taxonomy" id="2838015"/>
    <lineage>
        <taxon>Bacteria</taxon>
        <taxon>Bacillati</taxon>
        <taxon>Actinomycetota</taxon>
        <taxon>Actinomycetes</taxon>
        <taxon>Kitasatosporales</taxon>
        <taxon>Streptomycetaceae</taxon>
        <taxon>Streptomyces</taxon>
    </lineage>
</organism>
<gene>
    <name evidence="3" type="ORF">KJK29_34995</name>
</gene>
<sequence length="963" mass="103114">MNSRHNRHAEDGADVLSARGFQEPAAALAELRARLEAARIAKRLTKSALAALAGLGRTTVSAAFSGAAPPPSAGTVYAVARTLALQPRPLLELHALATRAAAVPSAAVTSGAGPSAAGGVGRPIAQCRPHDLGVHPAADTPRHTGDDHAQSPTDRRPRTRLRLPGYVRRPHDAELADLVAAAAAGSSRMAVLVGSSSTGKTRACWEAVQPLAEQGWLLWDPRYPSHPEAALADMERVVPHTVVWLNESQHYVGAGGGTGERLAAALHLLLTDPARAPVLILGTLWSSYARAYCALPRTDGPDPHAQVRHLLAGRQIVLPDAFDRKSIKAAEALADAGDAQLAHALRHSGDGRLAQFLAGAPELLRRYRSASPPARALLHTAMDARRLGVGLNVPLAFLAEAAEDYLSDDERDALDDHWFEQALADTGEPVHGNLAPLRRVRPRTVREDPDGTGGGDGEPAPACRLADFLEQHGAGERRRLCPPTSFWAAAHEHLDVPDELHLLARAAAHRGRTLWARRLLAKAVDAGSTESLSRLAELYEESGDRSAAETLYQRAAEAGDRDGLLWLARERERTGRYEEAEHFARQAIAAGCGFVMYELAMLRAERRGRAGCEDLLRQAAAAGHDYALEKLAVSRERAGDFAEALALARRAADRGGPGVLRRLATDREFAGDLTTAEALFREAADAGCTQSLYSLIKLREKAGDSAEAEQLSRQAADDGDTDALRRLAAVRAAAGDVVAAESLFHEAADAGSVAALDGLALLRENLGDHDGAEHYAHRAADEGMTRALFRLAEKRKDAGDRGRAEELFRRAARVDQVRTMALQEIALLREEAGDRDGAEQAARRAAEAGSTEALIELADLREDAVGSCGGGGAEALFEEAAALGDSYALGRLVRMREEAGDHEEADRLARQAADGGDTRARNLLDELRANRKRRRGAAWSIGLPLADSKADRLCHWHSQRRDS</sequence>
<evidence type="ECO:0000256" key="1">
    <source>
        <dbReference type="SAM" id="MobiDB-lite"/>
    </source>
</evidence>
<dbReference type="Gene3D" id="1.10.260.40">
    <property type="entry name" value="lambda repressor-like DNA-binding domains"/>
    <property type="match status" value="1"/>
</dbReference>
<dbReference type="PROSITE" id="PS50943">
    <property type="entry name" value="HTH_CROC1"/>
    <property type="match status" value="1"/>
</dbReference>
<dbReference type="Proteomes" id="UP000679629">
    <property type="component" value="Chromosome"/>
</dbReference>
<feature type="domain" description="HTH cro/C1-type" evidence="2">
    <location>
        <begin position="35"/>
        <end position="90"/>
    </location>
</feature>
<name>A0ABX8G1J8_9ACTN</name>
<dbReference type="PANTHER" id="PTHR11102">
    <property type="entry name" value="SEL-1-LIKE PROTEIN"/>
    <property type="match status" value="1"/>
</dbReference>
<dbReference type="InterPro" id="IPR011990">
    <property type="entry name" value="TPR-like_helical_dom_sf"/>
</dbReference>
<dbReference type="EMBL" id="CP075896">
    <property type="protein sequence ID" value="QWB27398.1"/>
    <property type="molecule type" value="Genomic_DNA"/>
</dbReference>
<evidence type="ECO:0000313" key="4">
    <source>
        <dbReference type="Proteomes" id="UP000679629"/>
    </source>
</evidence>
<dbReference type="InterPro" id="IPR019734">
    <property type="entry name" value="TPR_rpt"/>
</dbReference>
<feature type="compositionally biased region" description="Basic and acidic residues" evidence="1">
    <location>
        <begin position="140"/>
        <end position="156"/>
    </location>
</feature>
<dbReference type="Gene3D" id="1.25.40.10">
    <property type="entry name" value="Tetratricopeptide repeat domain"/>
    <property type="match status" value="2"/>
</dbReference>
<proteinExistence type="predicted"/>
<dbReference type="InterPro" id="IPR001387">
    <property type="entry name" value="Cro/C1-type_HTH"/>
</dbReference>
<evidence type="ECO:0000313" key="3">
    <source>
        <dbReference type="EMBL" id="QWB27398.1"/>
    </source>
</evidence>
<reference evidence="4" key="1">
    <citation type="submission" date="2021-05" db="EMBL/GenBank/DDBJ databases">
        <title>Direct Submission.</title>
        <authorList>
            <person name="Li K."/>
            <person name="Gao J."/>
        </authorList>
    </citation>
    <scope>NUCLEOTIDE SEQUENCE [LARGE SCALE GENOMIC DNA]</scope>
    <source>
        <strain evidence="4">MG62</strain>
    </source>
</reference>
<evidence type="ECO:0000259" key="2">
    <source>
        <dbReference type="PROSITE" id="PS50943"/>
    </source>
</evidence>
<dbReference type="SMART" id="SM00530">
    <property type="entry name" value="HTH_XRE"/>
    <property type="match status" value="1"/>
</dbReference>
<accession>A0ABX8G1J8</accession>
<dbReference type="SUPFAM" id="SSF47413">
    <property type="entry name" value="lambda repressor-like DNA-binding domains"/>
    <property type="match status" value="1"/>
</dbReference>
<dbReference type="SMART" id="SM00028">
    <property type="entry name" value="TPR"/>
    <property type="match status" value="3"/>
</dbReference>
<dbReference type="RefSeq" id="WP_215123192.1">
    <property type="nucleotide sequence ID" value="NZ_CP075896.1"/>
</dbReference>
<dbReference type="InterPro" id="IPR050767">
    <property type="entry name" value="Sel1_AlgK"/>
</dbReference>
<dbReference type="InterPro" id="IPR010982">
    <property type="entry name" value="Lambda_DNA-bd_dom_sf"/>
</dbReference>
<dbReference type="PANTHER" id="PTHR11102:SF160">
    <property type="entry name" value="ERAD-ASSOCIATED E3 UBIQUITIN-PROTEIN LIGASE COMPONENT HRD3"/>
    <property type="match status" value="1"/>
</dbReference>